<dbReference type="PANTHER" id="PTHR43320:SF3">
    <property type="entry name" value="CARBOHYDRATE KINASE PFKB DOMAIN-CONTAINING PROTEIN"/>
    <property type="match status" value="1"/>
</dbReference>
<dbReference type="AlphaFoldDB" id="A0A7Z0D254"/>
<dbReference type="Proteomes" id="UP000539111">
    <property type="component" value="Unassembled WGS sequence"/>
</dbReference>
<dbReference type="GO" id="GO:0016301">
    <property type="term" value="F:kinase activity"/>
    <property type="evidence" value="ECO:0007669"/>
    <property type="project" value="UniProtKB-KW"/>
</dbReference>
<proteinExistence type="inferred from homology"/>
<comment type="similarity">
    <text evidence="1">Belongs to the carbohydrate kinase PfkB family.</text>
</comment>
<reference evidence="5 6" key="1">
    <citation type="submission" date="2020-07" db="EMBL/GenBank/DDBJ databases">
        <title>Sequencing the genomes of 1000 actinobacteria strains.</title>
        <authorList>
            <person name="Klenk H.-P."/>
        </authorList>
    </citation>
    <scope>NUCLEOTIDE SEQUENCE [LARGE SCALE GENOMIC DNA]</scope>
    <source>
        <strain evidence="5 6">DSM 26341</strain>
    </source>
</reference>
<sequence length="293" mass="29553">MRLLGIGDNVLDHYMNIGMLYPGGNAVNVSVYAAQLGADAAGYVGIVGSDAMGDHLMSALDAEGLDLAQVRRAIGPTGSPKVSIDATGNRVFVGSNKGGVQHGLRLRLTDEDVSLASAANVVHTSVYSALEDALPDLAAVAPVSFDFSDERDPAYVGKVAPHVQHAFFSGSGLDGAEVQALATSALNAGCATAVVTLGSDGAWVTADSGEAFAVPTEAVEIVDTLGAGDGFIAGFLVAHYTGATLCEAAAAGTAGAARACRFNGAFGRAISESELVPAAAGTAADRNDQMQPR</sequence>
<organism evidence="5 6">
    <name type="scientific">Spelaeicoccus albus</name>
    <dbReference type="NCBI Taxonomy" id="1280376"/>
    <lineage>
        <taxon>Bacteria</taxon>
        <taxon>Bacillati</taxon>
        <taxon>Actinomycetota</taxon>
        <taxon>Actinomycetes</taxon>
        <taxon>Micrococcales</taxon>
        <taxon>Brevibacteriaceae</taxon>
        <taxon>Spelaeicoccus</taxon>
    </lineage>
</organism>
<dbReference type="PROSITE" id="PS00584">
    <property type="entry name" value="PFKB_KINASES_2"/>
    <property type="match status" value="1"/>
</dbReference>
<gene>
    <name evidence="5" type="ORF">BJY26_001789</name>
</gene>
<accession>A0A7Z0D254</accession>
<dbReference type="InterPro" id="IPR052700">
    <property type="entry name" value="Carb_kinase_PfkB-like"/>
</dbReference>
<dbReference type="PANTHER" id="PTHR43320">
    <property type="entry name" value="SUGAR KINASE"/>
    <property type="match status" value="1"/>
</dbReference>
<dbReference type="InterPro" id="IPR011611">
    <property type="entry name" value="PfkB_dom"/>
</dbReference>
<evidence type="ECO:0000259" key="4">
    <source>
        <dbReference type="Pfam" id="PF00294"/>
    </source>
</evidence>
<dbReference type="InterPro" id="IPR002173">
    <property type="entry name" value="Carboh/pur_kinase_PfkB_CS"/>
</dbReference>
<evidence type="ECO:0000256" key="3">
    <source>
        <dbReference type="ARBA" id="ARBA00022777"/>
    </source>
</evidence>
<evidence type="ECO:0000313" key="5">
    <source>
        <dbReference type="EMBL" id="NYI67483.1"/>
    </source>
</evidence>
<dbReference type="SUPFAM" id="SSF53613">
    <property type="entry name" value="Ribokinase-like"/>
    <property type="match status" value="1"/>
</dbReference>
<name>A0A7Z0D254_9MICO</name>
<evidence type="ECO:0000256" key="1">
    <source>
        <dbReference type="ARBA" id="ARBA00010688"/>
    </source>
</evidence>
<dbReference type="Pfam" id="PF00294">
    <property type="entry name" value="PfkB"/>
    <property type="match status" value="1"/>
</dbReference>
<protein>
    <submittedName>
        <fullName evidence="5">Fructoselysine 6-kinase</fullName>
        <ecNumber evidence="5">2.7.1.-</ecNumber>
    </submittedName>
</protein>
<evidence type="ECO:0000256" key="2">
    <source>
        <dbReference type="ARBA" id="ARBA00022679"/>
    </source>
</evidence>
<dbReference type="Gene3D" id="3.40.1190.20">
    <property type="match status" value="1"/>
</dbReference>
<keyword evidence="3 5" id="KW-0418">Kinase</keyword>
<comment type="caution">
    <text evidence="5">The sequence shown here is derived from an EMBL/GenBank/DDBJ whole genome shotgun (WGS) entry which is preliminary data.</text>
</comment>
<dbReference type="EMBL" id="JACBZP010000001">
    <property type="protein sequence ID" value="NYI67483.1"/>
    <property type="molecule type" value="Genomic_DNA"/>
</dbReference>
<keyword evidence="2 5" id="KW-0808">Transferase</keyword>
<dbReference type="EC" id="2.7.1.-" evidence="5"/>
<feature type="domain" description="Carbohydrate kinase PfkB" evidence="4">
    <location>
        <begin position="20"/>
        <end position="261"/>
    </location>
</feature>
<dbReference type="InterPro" id="IPR029056">
    <property type="entry name" value="Ribokinase-like"/>
</dbReference>
<evidence type="ECO:0000313" key="6">
    <source>
        <dbReference type="Proteomes" id="UP000539111"/>
    </source>
</evidence>
<dbReference type="RefSeq" id="WP_179427479.1">
    <property type="nucleotide sequence ID" value="NZ_JACBZP010000001.1"/>
</dbReference>
<keyword evidence="6" id="KW-1185">Reference proteome</keyword>